<dbReference type="Proteomes" id="UP000053555">
    <property type="component" value="Unassembled WGS sequence"/>
</dbReference>
<gene>
    <name evidence="1" type="ORF">glysoja_038121</name>
</gene>
<accession>A0A0B2Q4H8</accession>
<proteinExistence type="predicted"/>
<evidence type="ECO:0000313" key="1">
    <source>
        <dbReference type="EMBL" id="KHN14712.1"/>
    </source>
</evidence>
<name>A0A0B2Q4H8_GLYSO</name>
<dbReference type="AlphaFoldDB" id="A0A0B2Q4H8"/>
<organism evidence="1">
    <name type="scientific">Glycine soja</name>
    <name type="common">Wild soybean</name>
    <dbReference type="NCBI Taxonomy" id="3848"/>
    <lineage>
        <taxon>Eukaryota</taxon>
        <taxon>Viridiplantae</taxon>
        <taxon>Streptophyta</taxon>
        <taxon>Embryophyta</taxon>
        <taxon>Tracheophyta</taxon>
        <taxon>Spermatophyta</taxon>
        <taxon>Magnoliopsida</taxon>
        <taxon>eudicotyledons</taxon>
        <taxon>Gunneridae</taxon>
        <taxon>Pentapetalae</taxon>
        <taxon>rosids</taxon>
        <taxon>fabids</taxon>
        <taxon>Fabales</taxon>
        <taxon>Fabaceae</taxon>
        <taxon>Papilionoideae</taxon>
        <taxon>50 kb inversion clade</taxon>
        <taxon>NPAAA clade</taxon>
        <taxon>indigoferoid/millettioid clade</taxon>
        <taxon>Phaseoleae</taxon>
        <taxon>Glycine</taxon>
        <taxon>Glycine subgen. Soja</taxon>
    </lineage>
</organism>
<protein>
    <submittedName>
        <fullName evidence="1">Uncharacterized protein</fullName>
    </submittedName>
</protein>
<sequence>MFPQVKCPDQVYSSFLIASFGHGSNNGANLDKSGVVLDFKRLMMIFFCRTNLKKEEVRR</sequence>
<reference evidence="1" key="1">
    <citation type="submission" date="2014-07" db="EMBL/GenBank/DDBJ databases">
        <title>Identification of a novel salt tolerance gene in wild soybean by whole-genome sequencing.</title>
        <authorList>
            <person name="Lam H.-M."/>
            <person name="Qi X."/>
            <person name="Li M.-W."/>
            <person name="Liu X."/>
            <person name="Xie M."/>
            <person name="Ni M."/>
            <person name="Xu X."/>
        </authorList>
    </citation>
    <scope>NUCLEOTIDE SEQUENCE [LARGE SCALE GENOMIC DNA]</scope>
    <source>
        <tissue evidence="1">Root</tissue>
    </source>
</reference>
<dbReference type="EMBL" id="KN661521">
    <property type="protein sequence ID" value="KHN14712.1"/>
    <property type="molecule type" value="Genomic_DNA"/>
</dbReference>